<dbReference type="EMBL" id="FOVD01000003">
    <property type="protein sequence ID" value="SFN39676.1"/>
    <property type="molecule type" value="Genomic_DNA"/>
</dbReference>
<sequence length="54" mass="6361">MLNTSEYLSFKSFTILKTIRSQKPKIKDFHKNFSVLTVRNLLTLKITKVFSKLL</sequence>
<keyword evidence="2" id="KW-1185">Reference proteome</keyword>
<dbReference type="Proteomes" id="UP000198769">
    <property type="component" value="Unassembled WGS sequence"/>
</dbReference>
<protein>
    <submittedName>
        <fullName evidence="1">Uncharacterized protein</fullName>
    </submittedName>
</protein>
<evidence type="ECO:0000313" key="1">
    <source>
        <dbReference type="EMBL" id="SFN39676.1"/>
    </source>
</evidence>
<organism evidence="1 2">
    <name type="scientific">Chryseobacterium oleae</name>
    <dbReference type="NCBI Taxonomy" id="491207"/>
    <lineage>
        <taxon>Bacteria</taxon>
        <taxon>Pseudomonadati</taxon>
        <taxon>Bacteroidota</taxon>
        <taxon>Flavobacteriia</taxon>
        <taxon>Flavobacteriales</taxon>
        <taxon>Weeksellaceae</taxon>
        <taxon>Chryseobacterium group</taxon>
        <taxon>Chryseobacterium</taxon>
    </lineage>
</organism>
<reference evidence="2" key="1">
    <citation type="submission" date="2016-10" db="EMBL/GenBank/DDBJ databases">
        <authorList>
            <person name="Varghese N."/>
            <person name="Submissions S."/>
        </authorList>
    </citation>
    <scope>NUCLEOTIDE SEQUENCE [LARGE SCALE GENOMIC DNA]</scope>
    <source>
        <strain evidence="2">DSM 25575</strain>
    </source>
</reference>
<name>A0A1I4YNS5_CHROL</name>
<evidence type="ECO:0000313" key="2">
    <source>
        <dbReference type="Proteomes" id="UP000198769"/>
    </source>
</evidence>
<accession>A0A1I4YNS5</accession>
<gene>
    <name evidence="1" type="ORF">SAMN05421594_2554</name>
</gene>
<dbReference type="AlphaFoldDB" id="A0A1I4YNS5"/>
<proteinExistence type="predicted"/>